<dbReference type="InterPro" id="IPR028965">
    <property type="entry name" value="Imm7"/>
</dbReference>
<organism evidence="1 2">
    <name type="scientific">Oceaniferula marina</name>
    <dbReference type="NCBI Taxonomy" id="2748318"/>
    <lineage>
        <taxon>Bacteria</taxon>
        <taxon>Pseudomonadati</taxon>
        <taxon>Verrucomicrobiota</taxon>
        <taxon>Verrucomicrobiia</taxon>
        <taxon>Verrucomicrobiales</taxon>
        <taxon>Verrucomicrobiaceae</taxon>
        <taxon>Oceaniferula</taxon>
    </lineage>
</organism>
<dbReference type="AlphaFoldDB" id="A0A851GIZ9"/>
<keyword evidence="2" id="KW-1185">Reference proteome</keyword>
<dbReference type="Proteomes" id="UP000557872">
    <property type="component" value="Unassembled WGS sequence"/>
</dbReference>
<reference evidence="1 2" key="1">
    <citation type="submission" date="2020-07" db="EMBL/GenBank/DDBJ databases">
        <title>Roseicoccus Jingziensis gen. nov., sp. nov., isolated from coastal seawater.</title>
        <authorList>
            <person name="Feng X."/>
        </authorList>
    </citation>
    <scope>NUCLEOTIDE SEQUENCE [LARGE SCALE GENOMIC DNA]</scope>
    <source>
        <strain evidence="1 2">N1E253</strain>
    </source>
</reference>
<accession>A0A851GIZ9</accession>
<protein>
    <submittedName>
        <fullName evidence="1">Uncharacterized protein</fullName>
    </submittedName>
</protein>
<name>A0A851GIZ9_9BACT</name>
<evidence type="ECO:0000313" key="2">
    <source>
        <dbReference type="Proteomes" id="UP000557872"/>
    </source>
</evidence>
<dbReference type="RefSeq" id="WP_178935272.1">
    <property type="nucleotide sequence ID" value="NZ_JACBAZ010000038.1"/>
</dbReference>
<evidence type="ECO:0000313" key="1">
    <source>
        <dbReference type="EMBL" id="NWK57788.1"/>
    </source>
</evidence>
<sequence length="137" mass="15683">MTFHGWLQIEFMENDSLCGADVLQIEDDAIAAIRKRIDSVSDSISIFEIKRGGNGMIVLTVHGIRNHRNEQVIDLLRWSSAEFPASFGLLHVWDDEHPEYDNCFRVYRYAHGVCSEMDDPHLSPCLPTIETTYKNQA</sequence>
<dbReference type="EMBL" id="JACBAZ010000038">
    <property type="protein sequence ID" value="NWK57788.1"/>
    <property type="molecule type" value="Genomic_DNA"/>
</dbReference>
<dbReference type="Pfam" id="PF15585">
    <property type="entry name" value="Imm7"/>
    <property type="match status" value="1"/>
</dbReference>
<proteinExistence type="predicted"/>
<gene>
    <name evidence="1" type="ORF">HW115_19370</name>
</gene>
<comment type="caution">
    <text evidence="1">The sequence shown here is derived from an EMBL/GenBank/DDBJ whole genome shotgun (WGS) entry which is preliminary data.</text>
</comment>